<reference evidence="8" key="1">
    <citation type="submission" date="2020-05" db="EMBL/GenBank/DDBJ databases">
        <authorList>
            <person name="Chiriac C."/>
            <person name="Salcher M."/>
            <person name="Ghai R."/>
            <person name="Kavagutti S V."/>
        </authorList>
    </citation>
    <scope>NUCLEOTIDE SEQUENCE</scope>
</reference>
<dbReference type="EMBL" id="CAFBMT010000014">
    <property type="protein sequence ID" value="CAB4943024.1"/>
    <property type="molecule type" value="Genomic_DNA"/>
</dbReference>
<evidence type="ECO:0000313" key="6">
    <source>
        <dbReference type="EMBL" id="CAB4850622.1"/>
    </source>
</evidence>
<dbReference type="Gene3D" id="6.10.250.660">
    <property type="match status" value="1"/>
</dbReference>
<evidence type="ECO:0000313" key="3">
    <source>
        <dbReference type="EMBL" id="CAB4364404.1"/>
    </source>
</evidence>
<dbReference type="EMBL" id="CAESGF010000013">
    <property type="protein sequence ID" value="CAB4364404.1"/>
    <property type="molecule type" value="Genomic_DNA"/>
</dbReference>
<dbReference type="AlphaFoldDB" id="A0A6J7NES4"/>
<organism evidence="8">
    <name type="scientific">freshwater metagenome</name>
    <dbReference type="NCBI Taxonomy" id="449393"/>
    <lineage>
        <taxon>unclassified sequences</taxon>
        <taxon>metagenomes</taxon>
        <taxon>ecological metagenomes</taxon>
    </lineage>
</organism>
<dbReference type="EMBL" id="CAFBIY010000060">
    <property type="protein sequence ID" value="CAB4850622.1"/>
    <property type="molecule type" value="Genomic_DNA"/>
</dbReference>
<evidence type="ECO:0000313" key="8">
    <source>
        <dbReference type="EMBL" id="CAB4989312.1"/>
    </source>
</evidence>
<sequence>MAVSTANFTMARRGFEPEEVREFLRMVAAELARLQEREKFLDRELRVAQRQTPNPNIALDEEVVTRMLGEEAARILTTSREAAAQIKGRAEEGAARLLREATDEAQRLREEAEIEAARRRQDAASDAESELQMAKQQGREMVNEARAYRERVLGELARRRELARQQIEQLVHGRDRLLNAFERARVAAVDVMAELAPLNEPSEFVNLAPTTGPVPLMIPAERRPPAPVVEPEPIVEEVVVKIEEIPVEEIVEEIVEEAEPERTVVQLRETEINEDDHSADDRGTGRLAPVVSLFAGEVHLPAPPSAPPADESVLAPEPEPEPVAEAPRSTVDDLFARLRASRTDAVAERAMSDHPSHDTAPVLTLVPEAPEAEAPTALLERPSVFQPSPTAPDDDLALDDTPFARRDTELTPLIVLSARKLKRVLADEQNDLLHVLRRKDAVVSIDALIPVVAEHIVRYAAAIDDELHHAALAGAASVDEGSLVKHQRDIDRRHALAPAVDSLGSSIIVPLRERLERAVNAASGENAVLAESVRAIYREWKTQRIDEHLDDVVRMAFGRGALAALTPGTPVCWTIDPKGPACPDAEDNTLGGVVGAGDPFPTDHLCAPAHEGCRCMLQRAPL</sequence>
<protein>
    <submittedName>
        <fullName evidence="8">Unannotated protein</fullName>
    </submittedName>
</protein>
<gene>
    <name evidence="4" type="ORF">UFOPK2656_02083</name>
    <name evidence="5" type="ORF">UFOPK3099_00147</name>
    <name evidence="6" type="ORF">UFOPK3267_01255</name>
    <name evidence="7" type="ORF">UFOPK3651_02326</name>
    <name evidence="8" type="ORF">UFOPK3931_01373</name>
    <name evidence="3" type="ORF">UFOPK4189_02165</name>
</gene>
<evidence type="ECO:0000313" key="5">
    <source>
        <dbReference type="EMBL" id="CAB4801488.1"/>
    </source>
</evidence>
<dbReference type="EMBL" id="CAFAAV010000006">
    <property type="protein sequence ID" value="CAB4801488.1"/>
    <property type="molecule type" value="Genomic_DNA"/>
</dbReference>
<feature type="region of interest" description="Disordered" evidence="2">
    <location>
        <begin position="298"/>
        <end position="327"/>
    </location>
</feature>
<dbReference type="EMBL" id="CAEZYF010000013">
    <property type="protein sequence ID" value="CAB4730576.1"/>
    <property type="molecule type" value="Genomic_DNA"/>
</dbReference>
<feature type="coiled-coil region" evidence="1">
    <location>
        <begin position="91"/>
        <end position="151"/>
    </location>
</feature>
<name>A0A6J7NES4_9ZZZZ</name>
<evidence type="ECO:0000313" key="7">
    <source>
        <dbReference type="EMBL" id="CAB4943024.1"/>
    </source>
</evidence>
<proteinExistence type="predicted"/>
<accession>A0A6J7NES4</accession>
<keyword evidence="1" id="KW-0175">Coiled coil</keyword>
<dbReference type="EMBL" id="CAFBOL010000031">
    <property type="protein sequence ID" value="CAB4989312.1"/>
    <property type="molecule type" value="Genomic_DNA"/>
</dbReference>
<feature type="coiled-coil region" evidence="1">
    <location>
        <begin position="24"/>
        <end position="51"/>
    </location>
</feature>
<evidence type="ECO:0000256" key="2">
    <source>
        <dbReference type="SAM" id="MobiDB-lite"/>
    </source>
</evidence>
<evidence type="ECO:0000256" key="1">
    <source>
        <dbReference type="SAM" id="Coils"/>
    </source>
</evidence>
<evidence type="ECO:0000313" key="4">
    <source>
        <dbReference type="EMBL" id="CAB4730576.1"/>
    </source>
</evidence>